<dbReference type="PANTHER" id="PTHR24104:SF25">
    <property type="entry name" value="PROTEIN LIN-41"/>
    <property type="match status" value="1"/>
</dbReference>
<dbReference type="InterPro" id="IPR011042">
    <property type="entry name" value="6-blade_b-propeller_TolB-like"/>
</dbReference>
<feature type="transmembrane region" description="Helical" evidence="7">
    <location>
        <begin position="611"/>
        <end position="632"/>
    </location>
</feature>
<evidence type="ECO:0000313" key="12">
    <source>
        <dbReference type="Proteomes" id="UP000005707"/>
    </source>
</evidence>
<dbReference type="Proteomes" id="UP000005707">
    <property type="component" value="Unassembled WGS sequence"/>
</dbReference>
<evidence type="ECO:0000256" key="6">
    <source>
        <dbReference type="PROSITE-ProRule" id="PRU00504"/>
    </source>
</evidence>
<dbReference type="InterPro" id="IPR050952">
    <property type="entry name" value="TRIM-NHL_E3_ligases"/>
</dbReference>
<comment type="subcellular location">
    <subcellularLocation>
        <location evidence="1">Membrane</location>
        <topology evidence="1">Multi-pass membrane protein</topology>
    </subcellularLocation>
</comment>
<dbReference type="PANTHER" id="PTHR24104">
    <property type="entry name" value="E3 UBIQUITIN-PROTEIN LIGASE NHLRC1-RELATED"/>
    <property type="match status" value="1"/>
</dbReference>
<evidence type="ECO:0000259" key="10">
    <source>
        <dbReference type="Pfam" id="PF08450"/>
    </source>
</evidence>
<dbReference type="InterPro" id="IPR001258">
    <property type="entry name" value="NHL_repeat"/>
</dbReference>
<dbReference type="InterPro" id="IPR011990">
    <property type="entry name" value="TPR-like_helical_dom_sf"/>
</dbReference>
<feature type="domain" description="Yip1" evidence="9">
    <location>
        <begin position="490"/>
        <end position="661"/>
    </location>
</feature>
<feature type="repeat" description="NHL" evidence="6">
    <location>
        <begin position="107"/>
        <end position="138"/>
    </location>
</feature>
<accession>U2E9T7</accession>
<keyword evidence="3" id="KW-0677">Repeat</keyword>
<reference evidence="11 12" key="1">
    <citation type="journal article" date="2011" name="J. Bacteriol.">
        <title>Genome sequence of Haloplasma contractile, an unusual contractile bacterium from a deep-sea anoxic brine lake.</title>
        <authorList>
            <person name="Antunes A."/>
            <person name="Alam I."/>
            <person name="El Dorry H."/>
            <person name="Siam R."/>
            <person name="Robertson A."/>
            <person name="Bajic V.B."/>
            <person name="Stingl U."/>
        </authorList>
    </citation>
    <scope>NUCLEOTIDE SEQUENCE [LARGE SCALE GENOMIC DNA]</scope>
    <source>
        <strain evidence="11 12">SSD-17B</strain>
    </source>
</reference>
<evidence type="ECO:0000256" key="8">
    <source>
        <dbReference type="SAM" id="SignalP"/>
    </source>
</evidence>
<feature type="transmembrane region" description="Helical" evidence="7">
    <location>
        <begin position="580"/>
        <end position="605"/>
    </location>
</feature>
<evidence type="ECO:0000313" key="11">
    <source>
        <dbReference type="EMBL" id="ERJ11601.1"/>
    </source>
</evidence>
<comment type="caution">
    <text evidence="11">The sequence shown here is derived from an EMBL/GenBank/DDBJ whole genome shotgun (WGS) entry which is preliminary data.</text>
</comment>
<dbReference type="GO" id="GO:0016020">
    <property type="term" value="C:membrane"/>
    <property type="evidence" value="ECO:0007669"/>
    <property type="project" value="UniProtKB-SubCell"/>
</dbReference>
<keyword evidence="2 7" id="KW-0812">Transmembrane</keyword>
<dbReference type="SUPFAM" id="SSF48452">
    <property type="entry name" value="TPR-like"/>
    <property type="match status" value="1"/>
</dbReference>
<dbReference type="OrthoDB" id="9799230at2"/>
<dbReference type="PROSITE" id="PS51125">
    <property type="entry name" value="NHL"/>
    <property type="match status" value="1"/>
</dbReference>
<dbReference type="EMBL" id="AFNU02000009">
    <property type="protein sequence ID" value="ERJ11601.1"/>
    <property type="molecule type" value="Genomic_DNA"/>
</dbReference>
<evidence type="ECO:0000256" key="1">
    <source>
        <dbReference type="ARBA" id="ARBA00004141"/>
    </source>
</evidence>
<feature type="domain" description="SMP-30/Gluconolactonase/LRE-like region" evidence="10">
    <location>
        <begin position="74"/>
        <end position="158"/>
    </location>
</feature>
<dbReference type="GO" id="GO:0008270">
    <property type="term" value="F:zinc ion binding"/>
    <property type="evidence" value="ECO:0007669"/>
    <property type="project" value="UniProtKB-KW"/>
</dbReference>
<reference evidence="11 12" key="2">
    <citation type="journal article" date="2013" name="PLoS ONE">
        <title>INDIGO - INtegrated Data Warehouse of MIcrobial GenOmes with Examples from the Red Sea Extremophiles.</title>
        <authorList>
            <person name="Alam I."/>
            <person name="Antunes A."/>
            <person name="Kamau A.A."/>
            <person name="Ba Alawi W."/>
            <person name="Kalkatawi M."/>
            <person name="Stingl U."/>
            <person name="Bajic V.B."/>
        </authorList>
    </citation>
    <scope>NUCLEOTIDE SEQUENCE [LARGE SCALE GENOMIC DNA]</scope>
    <source>
        <strain evidence="11 12">SSD-17B</strain>
    </source>
</reference>
<dbReference type="RefSeq" id="WP_008825460.1">
    <property type="nucleotide sequence ID" value="NZ_AFNU02000009.1"/>
</dbReference>
<feature type="transmembrane region" description="Helical" evidence="7">
    <location>
        <begin position="440"/>
        <end position="457"/>
    </location>
</feature>
<keyword evidence="5 7" id="KW-0472">Membrane</keyword>
<keyword evidence="8" id="KW-0732">Signal</keyword>
<dbReference type="AlphaFoldDB" id="U2E9T7"/>
<dbReference type="Gene3D" id="1.25.40.10">
    <property type="entry name" value="Tetratricopeptide repeat domain"/>
    <property type="match status" value="1"/>
</dbReference>
<dbReference type="InterPro" id="IPR013658">
    <property type="entry name" value="SGL"/>
</dbReference>
<evidence type="ECO:0000256" key="5">
    <source>
        <dbReference type="ARBA" id="ARBA00023136"/>
    </source>
</evidence>
<evidence type="ECO:0000256" key="4">
    <source>
        <dbReference type="ARBA" id="ARBA00022989"/>
    </source>
</evidence>
<gene>
    <name evidence="11" type="ORF">HLPCO_002302</name>
</gene>
<keyword evidence="4 7" id="KW-1133">Transmembrane helix</keyword>
<dbReference type="CDD" id="cd05819">
    <property type="entry name" value="NHL"/>
    <property type="match status" value="1"/>
</dbReference>
<dbReference type="InterPro" id="IPR006977">
    <property type="entry name" value="Yip1_dom"/>
</dbReference>
<feature type="signal peptide" evidence="8">
    <location>
        <begin position="1"/>
        <end position="31"/>
    </location>
</feature>
<evidence type="ECO:0000256" key="3">
    <source>
        <dbReference type="ARBA" id="ARBA00022737"/>
    </source>
</evidence>
<dbReference type="InParanoid" id="U2E9T7"/>
<dbReference type="eggNOG" id="COG3391">
    <property type="taxonomic scope" value="Bacteria"/>
</dbReference>
<dbReference type="Pfam" id="PF08450">
    <property type="entry name" value="SGL"/>
    <property type="match status" value="1"/>
</dbReference>
<feature type="chain" id="PRO_5004625477" evidence="8">
    <location>
        <begin position="32"/>
        <end position="688"/>
    </location>
</feature>
<evidence type="ECO:0000256" key="2">
    <source>
        <dbReference type="ARBA" id="ARBA00022692"/>
    </source>
</evidence>
<sequence length="688" mass="79070">MLKNRRIKNLVKTLLVFIAVVLPMFTLTANASPATTYTVTLNSKGQPVRTQDAYLPHRTVMELRLKEPEDIFIDDQDILYIADTGNKRVLKYDINQDEVILELSHEQFDKPRGLFVTESNDIYVADSGAKTIFRFTSDGELIESFGRPTAPSFGDTAYEPMRVAVDNRGNMFIIGQGVYDGVIQLSNSGEFLGYFTQNKVTLSLVERLQEQIFTEEQKESLDDKVPLTLTNIFVDQEGIVYSTTMGTQFNGVKKHNIAGSNIFSHPLFSQDDAIDIYVDEDGIIYAAMKTGTIFVYSSEGDYIYSFGANNLDPGFGMNREDVSGLYSSLATIAVDSQGRIWTADDDQSFLQSYKPTEYANRIYEALRIYKDGRYEEAVEIWDGVLRLNQMSVLAHNNIGKNYLYQQEYEQAMEHFEIAGNRPFYSEAYWEVRNIWLQNNLKIIIILTVVIAIVLKLLQIFDKKYQILDVPKSVFRKVYHVKVIKDFLYMFRVMRHPIDSYYELKKGRKGSTLAATLILIVFFVIFMWYTIGKGFIYQFTQVEDMDFNSIVLGFFSLIFLFIVCNYLVTSINDGEGGLKQIYIMFMYSLAPIMLAMTFITLMSHIMTYNETFFLSIALLIGQVWTFINLQLGIQETHNYQIRTTFKSIALTITFMVILAVVLLIITIMWDQLYTFIETIIKEAIRNVAK</sequence>
<dbReference type="SUPFAM" id="SSF101898">
    <property type="entry name" value="NHL repeat"/>
    <property type="match status" value="1"/>
</dbReference>
<dbReference type="Pfam" id="PF04893">
    <property type="entry name" value="Yip1"/>
    <property type="match status" value="1"/>
</dbReference>
<feature type="transmembrane region" description="Helical" evidence="7">
    <location>
        <begin position="550"/>
        <end position="568"/>
    </location>
</feature>
<evidence type="ECO:0000259" key="9">
    <source>
        <dbReference type="Pfam" id="PF04893"/>
    </source>
</evidence>
<organism evidence="11 12">
    <name type="scientific">Haloplasma contractile SSD-17B</name>
    <dbReference type="NCBI Taxonomy" id="1033810"/>
    <lineage>
        <taxon>Bacteria</taxon>
        <taxon>Bacillati</taxon>
        <taxon>Mycoplasmatota</taxon>
        <taxon>Mollicutes</taxon>
        <taxon>Haloplasmatales</taxon>
        <taxon>Haloplasmataceae</taxon>
        <taxon>Haloplasma</taxon>
    </lineage>
</organism>
<dbReference type="STRING" id="1033810.HLPCO_002302"/>
<keyword evidence="12" id="KW-1185">Reference proteome</keyword>
<proteinExistence type="predicted"/>
<feature type="transmembrane region" description="Helical" evidence="7">
    <location>
        <begin position="511"/>
        <end position="530"/>
    </location>
</feature>
<protein>
    <submittedName>
        <fullName evidence="11">NHL repeat containing protein</fullName>
    </submittedName>
</protein>
<name>U2E9T7_9MOLU</name>
<evidence type="ECO:0000256" key="7">
    <source>
        <dbReference type="SAM" id="Phobius"/>
    </source>
</evidence>
<feature type="transmembrane region" description="Helical" evidence="7">
    <location>
        <begin position="644"/>
        <end position="668"/>
    </location>
</feature>
<dbReference type="Gene3D" id="2.120.10.30">
    <property type="entry name" value="TolB, C-terminal domain"/>
    <property type="match status" value="1"/>
</dbReference>